<keyword evidence="4" id="KW-1003">Cell membrane</keyword>
<evidence type="ECO:0000259" key="14">
    <source>
        <dbReference type="Pfam" id="PF01292"/>
    </source>
</evidence>
<evidence type="ECO:0000256" key="8">
    <source>
        <dbReference type="ARBA" id="ARBA00022982"/>
    </source>
</evidence>
<evidence type="ECO:0000256" key="3">
    <source>
        <dbReference type="ARBA" id="ARBA00022448"/>
    </source>
</evidence>
<dbReference type="EMBL" id="AMCZ02000023">
    <property type="protein sequence ID" value="EWC40278.1"/>
    <property type="molecule type" value="Genomic_DNA"/>
</dbReference>
<proteinExistence type="inferred from homology"/>
<evidence type="ECO:0000256" key="1">
    <source>
        <dbReference type="ARBA" id="ARBA00001970"/>
    </source>
</evidence>
<dbReference type="GO" id="GO:0009055">
    <property type="term" value="F:electron transfer activity"/>
    <property type="evidence" value="ECO:0007669"/>
    <property type="project" value="InterPro"/>
</dbReference>
<comment type="cofactor">
    <cofactor evidence="1">
        <name>heme b</name>
        <dbReference type="ChEBI" id="CHEBI:60344"/>
    </cofactor>
</comment>
<protein>
    <submittedName>
        <fullName evidence="15">Cytochrome B561</fullName>
    </submittedName>
</protein>
<name>A0A061JNS1_STUST</name>
<comment type="subcellular location">
    <subcellularLocation>
        <location evidence="2">Cell membrane</location>
        <topology evidence="2">Multi-pass membrane protein</topology>
    </subcellularLocation>
</comment>
<keyword evidence="9 13" id="KW-1133">Transmembrane helix</keyword>
<comment type="caution">
    <text evidence="15">The sequence shown here is derived from an EMBL/GenBank/DDBJ whole genome shotgun (WGS) entry which is preliminary data.</text>
</comment>
<dbReference type="PANTHER" id="PTHR30529">
    <property type="entry name" value="CYTOCHROME B561"/>
    <property type="match status" value="1"/>
</dbReference>
<keyword evidence="7" id="KW-0479">Metal-binding</keyword>
<dbReference type="InterPro" id="IPR052168">
    <property type="entry name" value="Cytochrome_b561_oxidase"/>
</dbReference>
<dbReference type="RefSeq" id="WP_003292306.1">
    <property type="nucleotide sequence ID" value="NZ_KK020677.1"/>
</dbReference>
<evidence type="ECO:0000256" key="10">
    <source>
        <dbReference type="ARBA" id="ARBA00023004"/>
    </source>
</evidence>
<dbReference type="InterPro" id="IPR016174">
    <property type="entry name" value="Di-haem_cyt_TM"/>
</dbReference>
<dbReference type="eggNOG" id="COG3038">
    <property type="taxonomic scope" value="Bacteria"/>
</dbReference>
<evidence type="ECO:0000313" key="15">
    <source>
        <dbReference type="EMBL" id="EWC40278.1"/>
    </source>
</evidence>
<dbReference type="SUPFAM" id="SSF81342">
    <property type="entry name" value="Transmembrane di-heme cytochromes"/>
    <property type="match status" value="1"/>
</dbReference>
<accession>A0A061JNS1</accession>
<sequence>MTASNPLMRYGRLSIALHWLMVLLIVGVYATIELKGNFAKGSEPRELLKQWHFMLGLTVFALVWLRLLARWLRPAPKPVAGATWEHVLASLMHLALYALMIGLPLLGWLTLSAAGKPIPFFGLELPALIGPDEALAGDFKELHETVGVLGYWLIGLHAAAALFHQYVRRDGTLLRMLPQRSQV</sequence>
<evidence type="ECO:0000256" key="7">
    <source>
        <dbReference type="ARBA" id="ARBA00022723"/>
    </source>
</evidence>
<keyword evidence="6 13" id="KW-0812">Transmembrane</keyword>
<evidence type="ECO:0000256" key="13">
    <source>
        <dbReference type="SAM" id="Phobius"/>
    </source>
</evidence>
<dbReference type="GO" id="GO:0022904">
    <property type="term" value="P:respiratory electron transport chain"/>
    <property type="evidence" value="ECO:0007669"/>
    <property type="project" value="InterPro"/>
</dbReference>
<keyword evidence="3" id="KW-0813">Transport</keyword>
<evidence type="ECO:0000256" key="5">
    <source>
        <dbReference type="ARBA" id="ARBA00022617"/>
    </source>
</evidence>
<comment type="similarity">
    <text evidence="12">Belongs to the cytochrome b561 family.</text>
</comment>
<evidence type="ECO:0000256" key="12">
    <source>
        <dbReference type="ARBA" id="ARBA00037975"/>
    </source>
</evidence>
<evidence type="ECO:0000313" key="16">
    <source>
        <dbReference type="Proteomes" id="UP000026923"/>
    </source>
</evidence>
<dbReference type="GO" id="GO:0005886">
    <property type="term" value="C:plasma membrane"/>
    <property type="evidence" value="ECO:0007669"/>
    <property type="project" value="UniProtKB-SubCell"/>
</dbReference>
<feature type="transmembrane region" description="Helical" evidence="13">
    <location>
        <begin position="149"/>
        <end position="167"/>
    </location>
</feature>
<evidence type="ECO:0000256" key="11">
    <source>
        <dbReference type="ARBA" id="ARBA00023136"/>
    </source>
</evidence>
<dbReference type="Proteomes" id="UP000026923">
    <property type="component" value="Unassembled WGS sequence"/>
</dbReference>
<feature type="domain" description="Cytochrome b561 bacterial/Ni-hydrogenase" evidence="14">
    <location>
        <begin position="9"/>
        <end position="178"/>
    </location>
</feature>
<dbReference type="HOGENOM" id="CLU_095321_3_0_6"/>
<dbReference type="OrthoDB" id="8589936at2"/>
<evidence type="ECO:0000256" key="9">
    <source>
        <dbReference type="ARBA" id="ARBA00022989"/>
    </source>
</evidence>
<evidence type="ECO:0000256" key="4">
    <source>
        <dbReference type="ARBA" id="ARBA00022475"/>
    </source>
</evidence>
<feature type="transmembrane region" description="Helical" evidence="13">
    <location>
        <begin position="12"/>
        <end position="31"/>
    </location>
</feature>
<keyword evidence="10" id="KW-0408">Iron</keyword>
<feature type="transmembrane region" description="Helical" evidence="13">
    <location>
        <begin position="90"/>
        <end position="111"/>
    </location>
</feature>
<dbReference type="PANTHER" id="PTHR30529:SF3">
    <property type="entry name" value="CYTOCHROME B561 HOMOLOG 1"/>
    <property type="match status" value="1"/>
</dbReference>
<dbReference type="InterPro" id="IPR011577">
    <property type="entry name" value="Cyt_b561_bac/Ni-Hgenase"/>
</dbReference>
<evidence type="ECO:0000256" key="6">
    <source>
        <dbReference type="ARBA" id="ARBA00022692"/>
    </source>
</evidence>
<dbReference type="GO" id="GO:0046872">
    <property type="term" value="F:metal ion binding"/>
    <property type="evidence" value="ECO:0007669"/>
    <property type="project" value="UniProtKB-KW"/>
</dbReference>
<dbReference type="AlphaFoldDB" id="A0A061JNS1"/>
<gene>
    <name evidence="15" type="ORF">B597_016235</name>
</gene>
<keyword evidence="5" id="KW-0349">Heme</keyword>
<evidence type="ECO:0000256" key="2">
    <source>
        <dbReference type="ARBA" id="ARBA00004651"/>
    </source>
</evidence>
<feature type="transmembrane region" description="Helical" evidence="13">
    <location>
        <begin position="51"/>
        <end position="69"/>
    </location>
</feature>
<keyword evidence="8" id="KW-0249">Electron transport</keyword>
<reference evidence="15 16" key="1">
    <citation type="journal article" date="2013" name="Genome Announc.">
        <title>Draft Genome of the Nitrogen-Fixing Bacterium Pseudomonas stutzeri Strain KOS6 Isolated from Industrial Hydrocarbon Sludge.</title>
        <authorList>
            <person name="Grigoryeva T.V."/>
            <person name="Laikov A.V."/>
            <person name="Naumova R.P."/>
            <person name="Manolov A.I."/>
            <person name="Larin A.K."/>
            <person name="Karpova I.Y."/>
            <person name="Semashko T.A."/>
            <person name="Alexeev D.G."/>
            <person name="Kostryukova E.S."/>
            <person name="Muller R."/>
            <person name="Govorun V.M."/>
        </authorList>
    </citation>
    <scope>NUCLEOTIDE SEQUENCE [LARGE SCALE GENOMIC DNA]</scope>
    <source>
        <strain evidence="15 16">KOS6</strain>
    </source>
</reference>
<dbReference type="Pfam" id="PF01292">
    <property type="entry name" value="Ni_hydr_CYTB"/>
    <property type="match status" value="1"/>
</dbReference>
<keyword evidence="11 13" id="KW-0472">Membrane</keyword>
<dbReference type="GO" id="GO:0020037">
    <property type="term" value="F:heme binding"/>
    <property type="evidence" value="ECO:0007669"/>
    <property type="project" value="TreeGrafter"/>
</dbReference>
<organism evidence="15 16">
    <name type="scientific">Stutzerimonas stutzeri KOS6</name>
    <dbReference type="NCBI Taxonomy" id="1218352"/>
    <lineage>
        <taxon>Bacteria</taxon>
        <taxon>Pseudomonadati</taxon>
        <taxon>Pseudomonadota</taxon>
        <taxon>Gammaproteobacteria</taxon>
        <taxon>Pseudomonadales</taxon>
        <taxon>Pseudomonadaceae</taxon>
        <taxon>Stutzerimonas</taxon>
    </lineage>
</organism>